<accession>A0AAV5L3F9</accession>
<evidence type="ECO:0000313" key="1">
    <source>
        <dbReference type="EMBL" id="GKV31627.1"/>
    </source>
</evidence>
<comment type="caution">
    <text evidence="1">The sequence shown here is derived from an EMBL/GenBank/DDBJ whole genome shotgun (WGS) entry which is preliminary data.</text>
</comment>
<protein>
    <submittedName>
        <fullName evidence="1">Uncharacterized protein</fullName>
    </submittedName>
</protein>
<organism evidence="1 2">
    <name type="scientific">Rubroshorea leprosula</name>
    <dbReference type="NCBI Taxonomy" id="152421"/>
    <lineage>
        <taxon>Eukaryota</taxon>
        <taxon>Viridiplantae</taxon>
        <taxon>Streptophyta</taxon>
        <taxon>Embryophyta</taxon>
        <taxon>Tracheophyta</taxon>
        <taxon>Spermatophyta</taxon>
        <taxon>Magnoliopsida</taxon>
        <taxon>eudicotyledons</taxon>
        <taxon>Gunneridae</taxon>
        <taxon>Pentapetalae</taxon>
        <taxon>rosids</taxon>
        <taxon>malvids</taxon>
        <taxon>Malvales</taxon>
        <taxon>Dipterocarpaceae</taxon>
        <taxon>Rubroshorea</taxon>
    </lineage>
</organism>
<dbReference type="AlphaFoldDB" id="A0AAV5L3F9"/>
<dbReference type="Proteomes" id="UP001054252">
    <property type="component" value="Unassembled WGS sequence"/>
</dbReference>
<name>A0AAV5L3F9_9ROSI</name>
<keyword evidence="2" id="KW-1185">Reference proteome</keyword>
<dbReference type="EMBL" id="BPVZ01000092">
    <property type="protein sequence ID" value="GKV31627.1"/>
    <property type="molecule type" value="Genomic_DNA"/>
</dbReference>
<evidence type="ECO:0000313" key="2">
    <source>
        <dbReference type="Proteomes" id="UP001054252"/>
    </source>
</evidence>
<gene>
    <name evidence="1" type="ORF">SLEP1_g40301</name>
</gene>
<proteinExistence type="predicted"/>
<reference evidence="1 2" key="1">
    <citation type="journal article" date="2021" name="Commun. Biol.">
        <title>The genome of Shorea leprosula (Dipterocarpaceae) highlights the ecological relevance of drought in aseasonal tropical rainforests.</title>
        <authorList>
            <person name="Ng K.K.S."/>
            <person name="Kobayashi M.J."/>
            <person name="Fawcett J.A."/>
            <person name="Hatakeyama M."/>
            <person name="Paape T."/>
            <person name="Ng C.H."/>
            <person name="Ang C.C."/>
            <person name="Tnah L.H."/>
            <person name="Lee C.T."/>
            <person name="Nishiyama T."/>
            <person name="Sese J."/>
            <person name="O'Brien M.J."/>
            <person name="Copetti D."/>
            <person name="Mohd Noor M.I."/>
            <person name="Ong R.C."/>
            <person name="Putra M."/>
            <person name="Sireger I.Z."/>
            <person name="Indrioko S."/>
            <person name="Kosugi Y."/>
            <person name="Izuno A."/>
            <person name="Isagi Y."/>
            <person name="Lee S.L."/>
            <person name="Shimizu K.K."/>
        </authorList>
    </citation>
    <scope>NUCLEOTIDE SEQUENCE [LARGE SCALE GENOMIC DNA]</scope>
    <source>
        <strain evidence="1">214</strain>
    </source>
</reference>
<sequence length="42" mass="4879">MEKENSYHINGVIVIKVNQPCDNSILESPCGRRNEPTHWRVD</sequence>